<evidence type="ECO:0000256" key="2">
    <source>
        <dbReference type="ARBA" id="ARBA00023125"/>
    </source>
</evidence>
<evidence type="ECO:0000313" key="6">
    <source>
        <dbReference type="Proteomes" id="UP001212170"/>
    </source>
</evidence>
<protein>
    <submittedName>
        <fullName evidence="5">LacI family transcriptional regulator</fullName>
    </submittedName>
</protein>
<comment type="caution">
    <text evidence="5">The sequence shown here is derived from an EMBL/GenBank/DDBJ whole genome shotgun (WGS) entry which is preliminary data.</text>
</comment>
<dbReference type="CDD" id="cd01392">
    <property type="entry name" value="HTH_LacI"/>
    <property type="match status" value="1"/>
</dbReference>
<evidence type="ECO:0000313" key="5">
    <source>
        <dbReference type="EMBL" id="MDA6068394.1"/>
    </source>
</evidence>
<dbReference type="InterPro" id="IPR000843">
    <property type="entry name" value="HTH_LacI"/>
</dbReference>
<organism evidence="5 6">
    <name type="scientific">Flavobacterium azizsancarii</name>
    <dbReference type="NCBI Taxonomy" id="2961580"/>
    <lineage>
        <taxon>Bacteria</taxon>
        <taxon>Pseudomonadati</taxon>
        <taxon>Bacteroidota</taxon>
        <taxon>Flavobacteriia</taxon>
        <taxon>Flavobacteriales</taxon>
        <taxon>Flavobacteriaceae</taxon>
        <taxon>Flavobacterium</taxon>
    </lineage>
</organism>
<evidence type="ECO:0000256" key="3">
    <source>
        <dbReference type="ARBA" id="ARBA00023163"/>
    </source>
</evidence>
<dbReference type="InterPro" id="IPR010982">
    <property type="entry name" value="Lambda_DNA-bd_dom_sf"/>
</dbReference>
<evidence type="ECO:0000256" key="1">
    <source>
        <dbReference type="ARBA" id="ARBA00023015"/>
    </source>
</evidence>
<dbReference type="SUPFAM" id="SSF53822">
    <property type="entry name" value="Periplasmic binding protein-like I"/>
    <property type="match status" value="1"/>
</dbReference>
<dbReference type="Pfam" id="PF00356">
    <property type="entry name" value="LacI"/>
    <property type="match status" value="1"/>
</dbReference>
<dbReference type="Gene3D" id="1.10.260.40">
    <property type="entry name" value="lambda repressor-like DNA-binding domains"/>
    <property type="match status" value="1"/>
</dbReference>
<keyword evidence="6" id="KW-1185">Reference proteome</keyword>
<proteinExistence type="predicted"/>
<reference evidence="5 6" key="1">
    <citation type="journal article" date="2023" name="Chemosphere">
        <title>Whole genome analysis of Flavobacterium aziz-sancarii sp. nov., isolated from Ardley Island (Antarctica), revealed a rich resistome and bioremediation potential.</title>
        <authorList>
            <person name="Otur C."/>
            <person name="Okay S."/>
            <person name="Kurt-Kizildogan A."/>
        </authorList>
    </citation>
    <scope>NUCLEOTIDE SEQUENCE [LARGE SCALE GENOMIC DNA]</scope>
    <source>
        <strain evidence="5 6">AC</strain>
    </source>
</reference>
<dbReference type="PANTHER" id="PTHR30146:SF109">
    <property type="entry name" value="HTH-TYPE TRANSCRIPTIONAL REGULATOR GALS"/>
    <property type="match status" value="1"/>
</dbReference>
<dbReference type="RefSeq" id="WP_271334271.1">
    <property type="nucleotide sequence ID" value="NZ_JAMZNK010000002.1"/>
</dbReference>
<dbReference type="Pfam" id="PF13377">
    <property type="entry name" value="Peripla_BP_3"/>
    <property type="match status" value="1"/>
</dbReference>
<dbReference type="EMBL" id="JAMZNK010000002">
    <property type="protein sequence ID" value="MDA6068394.1"/>
    <property type="molecule type" value="Genomic_DNA"/>
</dbReference>
<dbReference type="InterPro" id="IPR046335">
    <property type="entry name" value="LacI/GalR-like_sensor"/>
</dbReference>
<keyword evidence="1" id="KW-0805">Transcription regulation</keyword>
<dbReference type="SMART" id="SM00354">
    <property type="entry name" value="HTH_LACI"/>
    <property type="match status" value="1"/>
</dbReference>
<sequence length="340" mass="37895">MMKRTTIKDLAQYLSLSTSTISRALLNDKNIHADTKNRVIEAAQKLGYKPNVTALNLKYGKTKSIGFVVPEMTTPFSSKVLQGVHNILYPLGYKVIILQSDEDPLRERENLLLLESFNVDGIIINLCHETHNQEIYQEIIQRGTPLVFFDRIPQNTLDVSKVLVDDHIKASLMIEHLISCGRTKIVHLMGPSTVRNSVERAGGYQRILTKHNLYDAQLMVKTNGVGFDDGRIAAKKLLDNKVQFDSIFAFTDTLAIGAMNYLQEQGIKVPEEIAIASFSGTEFSVNVYPQLTSVEQPLTKMGESAATLLIEKIKDDSSPSRTIILDAKLVYRASTLGKAL</sequence>
<dbReference type="Proteomes" id="UP001212170">
    <property type="component" value="Unassembled WGS sequence"/>
</dbReference>
<feature type="domain" description="HTH lacI-type" evidence="4">
    <location>
        <begin position="5"/>
        <end position="59"/>
    </location>
</feature>
<dbReference type="SUPFAM" id="SSF47413">
    <property type="entry name" value="lambda repressor-like DNA-binding domains"/>
    <property type="match status" value="1"/>
</dbReference>
<dbReference type="PANTHER" id="PTHR30146">
    <property type="entry name" value="LACI-RELATED TRANSCRIPTIONAL REPRESSOR"/>
    <property type="match status" value="1"/>
</dbReference>
<dbReference type="Gene3D" id="3.40.50.2300">
    <property type="match status" value="2"/>
</dbReference>
<accession>A0ABT4W8E9</accession>
<keyword evidence="3" id="KW-0804">Transcription</keyword>
<dbReference type="PROSITE" id="PS50932">
    <property type="entry name" value="HTH_LACI_2"/>
    <property type="match status" value="1"/>
</dbReference>
<name>A0ABT4W8E9_9FLAO</name>
<dbReference type="CDD" id="cd06267">
    <property type="entry name" value="PBP1_LacI_sugar_binding-like"/>
    <property type="match status" value="1"/>
</dbReference>
<keyword evidence="2" id="KW-0238">DNA-binding</keyword>
<gene>
    <name evidence="5" type="ORF">NJT12_02055</name>
</gene>
<evidence type="ECO:0000259" key="4">
    <source>
        <dbReference type="PROSITE" id="PS50932"/>
    </source>
</evidence>
<dbReference type="InterPro" id="IPR028082">
    <property type="entry name" value="Peripla_BP_I"/>
</dbReference>